<dbReference type="SUPFAM" id="SSF54001">
    <property type="entry name" value="Cysteine proteinases"/>
    <property type="match status" value="1"/>
</dbReference>
<dbReference type="PROSITE" id="PS51935">
    <property type="entry name" value="NLPC_P60"/>
    <property type="match status" value="1"/>
</dbReference>
<evidence type="ECO:0000256" key="4">
    <source>
        <dbReference type="ARBA" id="ARBA00022807"/>
    </source>
</evidence>
<organism evidence="6 7">
    <name type="scientific">Cytobacillus gottheilii</name>
    <dbReference type="NCBI Taxonomy" id="859144"/>
    <lineage>
        <taxon>Bacteria</taxon>
        <taxon>Bacillati</taxon>
        <taxon>Bacillota</taxon>
        <taxon>Bacilli</taxon>
        <taxon>Bacillales</taxon>
        <taxon>Bacillaceae</taxon>
        <taxon>Cytobacillus</taxon>
    </lineage>
</organism>
<evidence type="ECO:0000313" key="7">
    <source>
        <dbReference type="Proteomes" id="UP000679247"/>
    </source>
</evidence>
<dbReference type="PANTHER" id="PTHR47053:SF3">
    <property type="entry name" value="GAMMA-D-GLUTAMYL-L-LYSINE DIPEPTIDYL-PEPTIDASE"/>
    <property type="match status" value="1"/>
</dbReference>
<keyword evidence="7" id="KW-1185">Reference proteome</keyword>
<keyword evidence="4" id="KW-0788">Thiol protease</keyword>
<name>A0ABX8FBX5_9BACI</name>
<dbReference type="InterPro" id="IPR051202">
    <property type="entry name" value="Peptidase_C40"/>
</dbReference>
<gene>
    <name evidence="6" type="ORF">J1899_01745</name>
</gene>
<dbReference type="InterPro" id="IPR057812">
    <property type="entry name" value="SH3_YKFC_2nd"/>
</dbReference>
<protein>
    <submittedName>
        <fullName evidence="6">C40 family peptidase</fullName>
    </submittedName>
</protein>
<evidence type="ECO:0000256" key="3">
    <source>
        <dbReference type="ARBA" id="ARBA00022801"/>
    </source>
</evidence>
<dbReference type="EMBL" id="CP071709">
    <property type="protein sequence ID" value="QVY61880.1"/>
    <property type="molecule type" value="Genomic_DNA"/>
</dbReference>
<accession>A0ABX8FBX5</accession>
<dbReference type="Gene3D" id="3.90.1720.10">
    <property type="entry name" value="endopeptidase domain like (from Nostoc punctiforme)"/>
    <property type="match status" value="1"/>
</dbReference>
<evidence type="ECO:0000256" key="1">
    <source>
        <dbReference type="ARBA" id="ARBA00007074"/>
    </source>
</evidence>
<evidence type="ECO:0000259" key="5">
    <source>
        <dbReference type="PROSITE" id="PS51935"/>
    </source>
</evidence>
<reference evidence="6 7" key="1">
    <citation type="submission" date="2021-03" db="EMBL/GenBank/DDBJ databases">
        <title>The first data on the complete genome of the tetrodotoxin-producing bacterium.</title>
        <authorList>
            <person name="Melnikova D.I."/>
            <person name="Nijland R."/>
            <person name="Magarlamov T.Y."/>
        </authorList>
    </citation>
    <scope>NUCLEOTIDE SEQUENCE [LARGE SCALE GENOMIC DNA]</scope>
    <source>
        <strain evidence="6 7">1839</strain>
    </source>
</reference>
<comment type="similarity">
    <text evidence="1">Belongs to the peptidase C40 family.</text>
</comment>
<feature type="domain" description="NlpC/P60" evidence="5">
    <location>
        <begin position="179"/>
        <end position="303"/>
    </location>
</feature>
<dbReference type="Proteomes" id="UP000679247">
    <property type="component" value="Chromosome"/>
</dbReference>
<dbReference type="RefSeq" id="WP_214477130.1">
    <property type="nucleotide sequence ID" value="NZ_CP071709.1"/>
</dbReference>
<dbReference type="Pfam" id="PF00877">
    <property type="entry name" value="NLPC_P60"/>
    <property type="match status" value="1"/>
</dbReference>
<dbReference type="InterPro" id="IPR038765">
    <property type="entry name" value="Papain-like_cys_pep_sf"/>
</dbReference>
<proteinExistence type="inferred from homology"/>
<keyword evidence="3" id="KW-0378">Hydrolase</keyword>
<dbReference type="InterPro" id="IPR000064">
    <property type="entry name" value="NLP_P60_dom"/>
</dbReference>
<dbReference type="Gene3D" id="2.30.30.40">
    <property type="entry name" value="SH3 Domains"/>
    <property type="match status" value="1"/>
</dbReference>
<dbReference type="Pfam" id="PF23795">
    <property type="entry name" value="SH3_YKFC_2nd"/>
    <property type="match status" value="1"/>
</dbReference>
<dbReference type="PANTHER" id="PTHR47053">
    <property type="entry name" value="MUREIN DD-ENDOPEPTIDASE MEPH-RELATED"/>
    <property type="match status" value="1"/>
</dbReference>
<sequence length="309" mass="34255">MSNKAKWRINVPVATVWTTPQSARDLDQQAISSPADITGWLSGLSYENSLELCSSNLVQSQVLYGGEVLIDRIEGDWAFVFVPDQPSSKDERGYPGWIPLAQITKEINDAESDSVAVITNKQAGLFSEGNDLLQELSYMTILPLISEEQDRIKVGIPGSSAYLQKQDVSIYESVQRRHFGNGASIVKAGEQFIGLPYLWGGMSSYGYDCSGFAYAACRANGYDIPRDASDQAQAGINVELDQIQPGDLLFFAYEEGKGTIHHVGIYYGDGRLLHSPKTGKTIEVIELQNTIYEKELCAARRYWRETEES</sequence>
<evidence type="ECO:0000256" key="2">
    <source>
        <dbReference type="ARBA" id="ARBA00022670"/>
    </source>
</evidence>
<keyword evidence="2" id="KW-0645">Protease</keyword>
<evidence type="ECO:0000313" key="6">
    <source>
        <dbReference type="EMBL" id="QVY61880.1"/>
    </source>
</evidence>